<protein>
    <submittedName>
        <fullName evidence="2">NAD(P)-dependent oxidoreductase</fullName>
    </submittedName>
</protein>
<dbReference type="InterPro" id="IPR002347">
    <property type="entry name" value="SDR_fam"/>
</dbReference>
<accession>A0A2W5Q7Z1</accession>
<dbReference type="Pfam" id="PF13561">
    <property type="entry name" value="adh_short_C2"/>
    <property type="match status" value="1"/>
</dbReference>
<gene>
    <name evidence="2" type="ORF">DI556_06880</name>
</gene>
<dbReference type="PANTHER" id="PTHR42760:SF40">
    <property type="entry name" value="3-OXOACYL-[ACYL-CARRIER-PROTEIN] REDUCTASE, CHLOROPLASTIC"/>
    <property type="match status" value="1"/>
</dbReference>
<evidence type="ECO:0000313" key="2">
    <source>
        <dbReference type="EMBL" id="PZQ50833.1"/>
    </source>
</evidence>
<dbReference type="PRINTS" id="PR00080">
    <property type="entry name" value="SDRFAMILY"/>
</dbReference>
<comment type="caution">
    <text evidence="2">The sequence shown here is derived from an EMBL/GenBank/DDBJ whole genome shotgun (WGS) entry which is preliminary data.</text>
</comment>
<dbReference type="InterPro" id="IPR036291">
    <property type="entry name" value="NAD(P)-bd_dom_sf"/>
</dbReference>
<dbReference type="Proteomes" id="UP000249185">
    <property type="component" value="Unassembled WGS sequence"/>
</dbReference>
<dbReference type="AlphaFoldDB" id="A0A2W5Q7Z1"/>
<dbReference type="SUPFAM" id="SSF51735">
    <property type="entry name" value="NAD(P)-binding Rossmann-fold domains"/>
    <property type="match status" value="1"/>
</dbReference>
<evidence type="ECO:0000313" key="3">
    <source>
        <dbReference type="Proteomes" id="UP000249185"/>
    </source>
</evidence>
<dbReference type="GO" id="GO:0016616">
    <property type="term" value="F:oxidoreductase activity, acting on the CH-OH group of donors, NAD or NADP as acceptor"/>
    <property type="evidence" value="ECO:0007669"/>
    <property type="project" value="TreeGrafter"/>
</dbReference>
<sequence>MAVLLVTGGSRGIGAATARLGAAQGFDVAIGYRGSADRAAEVVADIEARGRRAIAIQVDATTEAGMARLFAEAEAALGPITAVMNSIGGDVGRFRIDEETGAHLRAVLAFNLDTAVFACREAAARMATSRGGAGGAILNVSSMAAFNGGVGGLATYSAAKGAVESLTVALANELGPEGIRVNCVRFGAIETDVHAAGGAAAATREALMRTIVLGRFGTPDEAAAAALFLLSPAASYVTGAVLNVSGGRR</sequence>
<dbReference type="FunFam" id="3.40.50.720:FF:000084">
    <property type="entry name" value="Short-chain dehydrogenase reductase"/>
    <property type="match status" value="1"/>
</dbReference>
<reference evidence="2 3" key="1">
    <citation type="submission" date="2017-08" db="EMBL/GenBank/DDBJ databases">
        <title>Infants hospitalized years apart are colonized by the same room-sourced microbial strains.</title>
        <authorList>
            <person name="Brooks B."/>
            <person name="Olm M.R."/>
            <person name="Firek B.A."/>
            <person name="Baker R."/>
            <person name="Thomas B.C."/>
            <person name="Morowitz M.J."/>
            <person name="Banfield J.F."/>
        </authorList>
    </citation>
    <scope>NUCLEOTIDE SEQUENCE [LARGE SCALE GENOMIC DNA]</scope>
    <source>
        <strain evidence="2">S2_005_002_R2_34</strain>
    </source>
</reference>
<evidence type="ECO:0000256" key="1">
    <source>
        <dbReference type="ARBA" id="ARBA00006484"/>
    </source>
</evidence>
<dbReference type="EMBL" id="QFPW01000003">
    <property type="protein sequence ID" value="PZQ50833.1"/>
    <property type="molecule type" value="Genomic_DNA"/>
</dbReference>
<comment type="similarity">
    <text evidence="1">Belongs to the short-chain dehydrogenases/reductases (SDR) family.</text>
</comment>
<dbReference type="PRINTS" id="PR00081">
    <property type="entry name" value="GDHRDH"/>
</dbReference>
<name>A0A2W5Q7Z1_RHOSU</name>
<dbReference type="Gene3D" id="3.40.50.720">
    <property type="entry name" value="NAD(P)-binding Rossmann-like Domain"/>
    <property type="match status" value="1"/>
</dbReference>
<proteinExistence type="inferred from homology"/>
<dbReference type="PANTHER" id="PTHR42760">
    <property type="entry name" value="SHORT-CHAIN DEHYDROGENASES/REDUCTASES FAMILY MEMBER"/>
    <property type="match status" value="1"/>
</dbReference>
<organism evidence="2 3">
    <name type="scientific">Rhodovulum sulfidophilum</name>
    <name type="common">Rhodobacter sulfidophilus</name>
    <dbReference type="NCBI Taxonomy" id="35806"/>
    <lineage>
        <taxon>Bacteria</taxon>
        <taxon>Pseudomonadati</taxon>
        <taxon>Pseudomonadota</taxon>
        <taxon>Alphaproteobacteria</taxon>
        <taxon>Rhodobacterales</taxon>
        <taxon>Paracoccaceae</taxon>
        <taxon>Rhodovulum</taxon>
    </lineage>
</organism>
<dbReference type="GO" id="GO:0030497">
    <property type="term" value="P:fatty acid elongation"/>
    <property type="evidence" value="ECO:0007669"/>
    <property type="project" value="TreeGrafter"/>
</dbReference>